<dbReference type="InterPro" id="IPR050975">
    <property type="entry name" value="Sleep_regulator"/>
</dbReference>
<evidence type="ECO:0000256" key="10">
    <source>
        <dbReference type="SAM" id="SignalP"/>
    </source>
</evidence>
<keyword evidence="6 9" id="KW-0472">Membrane</keyword>
<comment type="subcellular location">
    <subcellularLocation>
        <location evidence="1">Membrane</location>
        <topology evidence="1">Lipid-anchor</topology>
        <topology evidence="1">GPI-anchor</topology>
    </subcellularLocation>
</comment>
<feature type="transmembrane region" description="Helical" evidence="9">
    <location>
        <begin position="137"/>
        <end position="158"/>
    </location>
</feature>
<evidence type="ECO:0000256" key="4">
    <source>
        <dbReference type="ARBA" id="ARBA00022729"/>
    </source>
</evidence>
<protein>
    <recommendedName>
        <fullName evidence="13">Protein sleepless</fullName>
    </recommendedName>
</protein>
<evidence type="ECO:0000256" key="3">
    <source>
        <dbReference type="ARBA" id="ARBA00022692"/>
    </source>
</evidence>
<proteinExistence type="predicted"/>
<keyword evidence="12" id="KW-1185">Reference proteome</keyword>
<keyword evidence="4 10" id="KW-0732">Signal</keyword>
<dbReference type="GO" id="GO:0030431">
    <property type="term" value="P:sleep"/>
    <property type="evidence" value="ECO:0007669"/>
    <property type="project" value="InterPro"/>
</dbReference>
<dbReference type="GO" id="GO:0098552">
    <property type="term" value="C:side of membrane"/>
    <property type="evidence" value="ECO:0007669"/>
    <property type="project" value="UniProtKB-KW"/>
</dbReference>
<keyword evidence="3 9" id="KW-0812">Transmembrane</keyword>
<accession>A0AAN7SLK3</accession>
<comment type="caution">
    <text evidence="11">The sequence shown here is derived from an EMBL/GenBank/DDBJ whole genome shotgun (WGS) entry which is preliminary data.</text>
</comment>
<evidence type="ECO:0000256" key="5">
    <source>
        <dbReference type="ARBA" id="ARBA00022989"/>
    </source>
</evidence>
<evidence type="ECO:0000313" key="11">
    <source>
        <dbReference type="EMBL" id="KAK4873988.1"/>
    </source>
</evidence>
<keyword evidence="8" id="KW-0449">Lipoprotein</keyword>
<keyword evidence="2" id="KW-0336">GPI-anchor</keyword>
<dbReference type="AlphaFoldDB" id="A0AAN7SLK3"/>
<evidence type="ECO:0000256" key="6">
    <source>
        <dbReference type="ARBA" id="ARBA00023136"/>
    </source>
</evidence>
<organism evidence="11 12">
    <name type="scientific">Aquatica leii</name>
    <dbReference type="NCBI Taxonomy" id="1421715"/>
    <lineage>
        <taxon>Eukaryota</taxon>
        <taxon>Metazoa</taxon>
        <taxon>Ecdysozoa</taxon>
        <taxon>Arthropoda</taxon>
        <taxon>Hexapoda</taxon>
        <taxon>Insecta</taxon>
        <taxon>Pterygota</taxon>
        <taxon>Neoptera</taxon>
        <taxon>Endopterygota</taxon>
        <taxon>Coleoptera</taxon>
        <taxon>Polyphaga</taxon>
        <taxon>Elateriformia</taxon>
        <taxon>Elateroidea</taxon>
        <taxon>Lampyridae</taxon>
        <taxon>Luciolinae</taxon>
        <taxon>Aquatica</taxon>
    </lineage>
</organism>
<dbReference type="Pfam" id="PF17064">
    <property type="entry name" value="QVR"/>
    <property type="match status" value="1"/>
</dbReference>
<evidence type="ECO:0008006" key="13">
    <source>
        <dbReference type="Google" id="ProtNLM"/>
    </source>
</evidence>
<reference evidence="12" key="1">
    <citation type="submission" date="2023-01" db="EMBL/GenBank/DDBJ databases">
        <title>Key to firefly adult light organ development and bioluminescence: homeobox transcription factors regulate luciferase expression and transportation to peroxisome.</title>
        <authorList>
            <person name="Fu X."/>
        </authorList>
    </citation>
    <scope>NUCLEOTIDE SEQUENCE [LARGE SCALE GENOMIC DNA]</scope>
</reference>
<keyword evidence="5 9" id="KW-1133">Transmembrane helix</keyword>
<gene>
    <name evidence="11" type="ORF">RN001_013348</name>
</gene>
<evidence type="ECO:0000256" key="1">
    <source>
        <dbReference type="ARBA" id="ARBA00004589"/>
    </source>
</evidence>
<dbReference type="PANTHER" id="PTHR33562:SF30">
    <property type="entry name" value="LD40063P"/>
    <property type="match status" value="1"/>
</dbReference>
<evidence type="ECO:0000256" key="7">
    <source>
        <dbReference type="ARBA" id="ARBA00023180"/>
    </source>
</evidence>
<dbReference type="GO" id="GO:0032222">
    <property type="term" value="P:regulation of synaptic transmission, cholinergic"/>
    <property type="evidence" value="ECO:0007669"/>
    <property type="project" value="InterPro"/>
</dbReference>
<feature type="chain" id="PRO_5042957476" description="Protein sleepless" evidence="10">
    <location>
        <begin position="24"/>
        <end position="160"/>
    </location>
</feature>
<dbReference type="PANTHER" id="PTHR33562">
    <property type="entry name" value="ATILLA, ISOFORM B-RELATED-RELATED"/>
    <property type="match status" value="1"/>
</dbReference>
<evidence type="ECO:0000256" key="9">
    <source>
        <dbReference type="SAM" id="Phobius"/>
    </source>
</evidence>
<feature type="signal peptide" evidence="10">
    <location>
        <begin position="1"/>
        <end position="23"/>
    </location>
</feature>
<name>A0AAN7SLK3_9COLE</name>
<evidence type="ECO:0000313" key="12">
    <source>
        <dbReference type="Proteomes" id="UP001353858"/>
    </source>
</evidence>
<evidence type="ECO:0000256" key="8">
    <source>
        <dbReference type="ARBA" id="ARBA00023288"/>
    </source>
</evidence>
<dbReference type="Proteomes" id="UP001353858">
    <property type="component" value="Unassembled WGS sequence"/>
</dbReference>
<evidence type="ECO:0000256" key="2">
    <source>
        <dbReference type="ARBA" id="ARBA00022622"/>
    </source>
</evidence>
<dbReference type="InterPro" id="IPR031424">
    <property type="entry name" value="QVR-like"/>
</dbReference>
<dbReference type="EMBL" id="JARPUR010000006">
    <property type="protein sequence ID" value="KAK4873988.1"/>
    <property type="molecule type" value="Genomic_DNA"/>
</dbReference>
<keyword evidence="7" id="KW-0325">Glycoprotein</keyword>
<sequence>MHSNVFYILGVLIILAVTKNSCALQCWECTSDTYGRCADHFNTTLFPRNAFNFGAVTGQPRVINCDTGPLQYGQYGYPRQVCMKRVETDRRLGRTTYSRHCHTLVGNERVGSCPSHITNPDIVVDFCEYCDTHECNGAGIGGAAIWMSLLPISMALVLRN</sequence>